<evidence type="ECO:0000256" key="1">
    <source>
        <dbReference type="ARBA" id="ARBA00022574"/>
    </source>
</evidence>
<keyword evidence="6" id="KW-1185">Reference proteome</keyword>
<dbReference type="InterPro" id="IPR001680">
    <property type="entry name" value="WD40_rpt"/>
</dbReference>
<dbReference type="InterPro" id="IPR019775">
    <property type="entry name" value="WD40_repeat_CS"/>
</dbReference>
<dbReference type="SMART" id="SM00320">
    <property type="entry name" value="WD40"/>
    <property type="match status" value="3"/>
</dbReference>
<feature type="compositionally biased region" description="Basic and acidic residues" evidence="4">
    <location>
        <begin position="214"/>
        <end position="224"/>
    </location>
</feature>
<feature type="repeat" description="WD" evidence="3">
    <location>
        <begin position="160"/>
        <end position="194"/>
    </location>
</feature>
<evidence type="ECO:0000256" key="2">
    <source>
        <dbReference type="ARBA" id="ARBA00022737"/>
    </source>
</evidence>
<dbReference type="Pfam" id="PF00400">
    <property type="entry name" value="WD40"/>
    <property type="match status" value="3"/>
</dbReference>
<evidence type="ECO:0000256" key="3">
    <source>
        <dbReference type="PROSITE-ProRule" id="PRU00221"/>
    </source>
</evidence>
<feature type="repeat" description="WD" evidence="3">
    <location>
        <begin position="68"/>
        <end position="103"/>
    </location>
</feature>
<dbReference type="AlphaFoldDB" id="A0AAE0KRJ0"/>
<dbReference type="Proteomes" id="UP001190700">
    <property type="component" value="Unassembled WGS sequence"/>
</dbReference>
<comment type="caution">
    <text evidence="5">The sequence shown here is derived from an EMBL/GenBank/DDBJ whole genome shotgun (WGS) entry which is preliminary data.</text>
</comment>
<reference evidence="5 6" key="1">
    <citation type="journal article" date="2015" name="Genome Biol. Evol.">
        <title>Comparative Genomics of a Bacterivorous Green Alga Reveals Evolutionary Causalities and Consequences of Phago-Mixotrophic Mode of Nutrition.</title>
        <authorList>
            <person name="Burns J.A."/>
            <person name="Paasch A."/>
            <person name="Narechania A."/>
            <person name="Kim E."/>
        </authorList>
    </citation>
    <scope>NUCLEOTIDE SEQUENCE [LARGE SCALE GENOMIC DNA]</scope>
    <source>
        <strain evidence="5 6">PLY_AMNH</strain>
    </source>
</reference>
<organism evidence="5 6">
    <name type="scientific">Cymbomonas tetramitiformis</name>
    <dbReference type="NCBI Taxonomy" id="36881"/>
    <lineage>
        <taxon>Eukaryota</taxon>
        <taxon>Viridiplantae</taxon>
        <taxon>Chlorophyta</taxon>
        <taxon>Pyramimonadophyceae</taxon>
        <taxon>Pyramimonadales</taxon>
        <taxon>Pyramimonadaceae</taxon>
        <taxon>Cymbomonas</taxon>
    </lineage>
</organism>
<evidence type="ECO:0000313" key="6">
    <source>
        <dbReference type="Proteomes" id="UP001190700"/>
    </source>
</evidence>
<dbReference type="InterPro" id="IPR020472">
    <property type="entry name" value="WD40_PAC1"/>
</dbReference>
<dbReference type="PRINTS" id="PR00320">
    <property type="entry name" value="GPROTEINBRPT"/>
</dbReference>
<keyword evidence="1 3" id="KW-0853">WD repeat</keyword>
<dbReference type="InterPro" id="IPR015943">
    <property type="entry name" value="WD40/YVTN_repeat-like_dom_sf"/>
</dbReference>
<evidence type="ECO:0000313" key="5">
    <source>
        <dbReference type="EMBL" id="KAK3258093.1"/>
    </source>
</evidence>
<dbReference type="PROSITE" id="PS00678">
    <property type="entry name" value="WD_REPEATS_1"/>
    <property type="match status" value="2"/>
</dbReference>
<gene>
    <name evidence="5" type="ORF">CYMTET_32848</name>
</gene>
<protein>
    <submittedName>
        <fullName evidence="5">Uncharacterized protein</fullName>
    </submittedName>
</protein>
<feature type="repeat" description="WD" evidence="3">
    <location>
        <begin position="132"/>
        <end position="152"/>
    </location>
</feature>
<name>A0AAE0KRJ0_9CHLO</name>
<dbReference type="PROSITE" id="PS50082">
    <property type="entry name" value="WD_REPEATS_2"/>
    <property type="match status" value="3"/>
</dbReference>
<feature type="non-terminal residue" evidence="5">
    <location>
        <position position="289"/>
    </location>
</feature>
<sequence length="289" mass="32369">MVHVEAESAQCSARGVFRNAKASARSEQQRRVINKVRVAAGEGIAADAADDNTCHVYDTSFWELQATLEGHTMCVYSCAWLDMGNLLATASFDSTVKIWDMRSHSAGHGSMVETLERPMNLHYRAYDVCGAPDTHTLVTSYGDASVRVWDMRMWGLLDTLRGHSRWVESMVLSSKVLVTASADTTVRLWNMASGADRVCSREDEEMLQIQEVGGQHEPRGEFDLTAHNQEGNPPPTEVSPQPPNEEEIFERLNELAEQQGTPQEGLDEEEIFERLNELVEQQETPQEEL</sequence>
<dbReference type="EMBL" id="LGRX02019833">
    <property type="protein sequence ID" value="KAK3258093.1"/>
    <property type="molecule type" value="Genomic_DNA"/>
</dbReference>
<dbReference type="PANTHER" id="PTHR19848:SF8">
    <property type="entry name" value="F-BOX AND WD REPEAT DOMAIN CONTAINING 7"/>
    <property type="match status" value="1"/>
</dbReference>
<feature type="region of interest" description="Disordered" evidence="4">
    <location>
        <begin position="214"/>
        <end position="245"/>
    </location>
</feature>
<proteinExistence type="predicted"/>
<dbReference type="InterPro" id="IPR036322">
    <property type="entry name" value="WD40_repeat_dom_sf"/>
</dbReference>
<dbReference type="Gene3D" id="2.130.10.10">
    <property type="entry name" value="YVTN repeat-like/Quinoprotein amine dehydrogenase"/>
    <property type="match status" value="1"/>
</dbReference>
<accession>A0AAE0KRJ0</accession>
<feature type="compositionally biased region" description="Pro residues" evidence="4">
    <location>
        <begin position="232"/>
        <end position="243"/>
    </location>
</feature>
<dbReference type="PROSITE" id="PS50294">
    <property type="entry name" value="WD_REPEATS_REGION"/>
    <property type="match status" value="2"/>
</dbReference>
<evidence type="ECO:0000256" key="4">
    <source>
        <dbReference type="SAM" id="MobiDB-lite"/>
    </source>
</evidence>
<dbReference type="PANTHER" id="PTHR19848">
    <property type="entry name" value="WD40 REPEAT PROTEIN"/>
    <property type="match status" value="1"/>
</dbReference>
<keyword evidence="2" id="KW-0677">Repeat</keyword>
<dbReference type="SUPFAM" id="SSF50978">
    <property type="entry name" value="WD40 repeat-like"/>
    <property type="match status" value="1"/>
</dbReference>